<evidence type="ECO:0000313" key="2">
    <source>
        <dbReference type="Proteomes" id="UP001163223"/>
    </source>
</evidence>
<evidence type="ECO:0000313" key="1">
    <source>
        <dbReference type="EMBL" id="WAJ26677.1"/>
    </source>
</evidence>
<reference evidence="1" key="1">
    <citation type="submission" date="2022-11" db="EMBL/GenBank/DDBJ databases">
        <title>beta-Carotene-producing bacterium, Jeongeuplla avenae sp. nov., alleviates the salt stress of Arabidopsis seedlings.</title>
        <authorList>
            <person name="Jiang L."/>
            <person name="Lee J."/>
        </authorList>
    </citation>
    <scope>NUCLEOTIDE SEQUENCE</scope>
    <source>
        <strain evidence="1">DY_R2A_6</strain>
    </source>
</reference>
<dbReference type="EC" id="2.7.7.89" evidence="1"/>
<proteinExistence type="predicted"/>
<protein>
    <submittedName>
        <fullName evidence="1">Bifunctional [glutamine synthetase] adenylyltransferase/[glutamine synthetase]-adenylyl-L-tyrosine phosphorylase</fullName>
        <ecNumber evidence="1">2.7.7.89</ecNumber>
    </submittedName>
</protein>
<dbReference type="Proteomes" id="UP001163223">
    <property type="component" value="Chromosome"/>
</dbReference>
<organism evidence="1 2">
    <name type="scientific">Antarcticirhabdus aurantiaca</name>
    <dbReference type="NCBI Taxonomy" id="2606717"/>
    <lineage>
        <taxon>Bacteria</taxon>
        <taxon>Pseudomonadati</taxon>
        <taxon>Pseudomonadota</taxon>
        <taxon>Alphaproteobacteria</taxon>
        <taxon>Hyphomicrobiales</taxon>
        <taxon>Aurantimonadaceae</taxon>
        <taxon>Antarcticirhabdus</taxon>
    </lineage>
</organism>
<sequence>MVTTAESGLKIGGAQQLCPLDEARAAGWLADLARAATDGEAPRLAQLAGAAASSDARRLAAVMDLSPYLGGIMLRRPDWLEPLFDVDGRSRIAEIIAELNAAPSPDEAEKALMRRLREAKLEASLLLALRDLFGAADPDETVRGLSDLADAAIGAALRFALAEAERSGRLALSDPAQPEAGSGLFVLGMGKLGAHELNYSSDIDLILFFDPEAGACRDPAEGVETFSRVAKKLVKLLSERTADGYVFRTDLRLRPDPGAMPVAMPVDAALTYYEGHGRNWERAAMIKARVVAGDRPVGEAFLAELSPFVWRRYLDFAAIVDIQAMKNRIDRHRGFDGVAAYGQNVKLGPGGIREVEFFAQIQQLIAGGREPRLRARRTVDALAALARAGWIEEGARAELTEAYWFLRRVEHAVQMVADEQTHDLPEAPAEMRRIARLLGFEGETSFVEALLERMRMVEARFSGLFAEDEAAESGDAVLARLLDGGETEDGQAALRDLGYKRVEDVARIVAGWGLGRHRATRSAAAREHLAGLLPSLLPAFAKARDPDAAIAAFDGFVAGLPSGLQFFSLLASNPRLLDLLARIITAAPLLADTIARRPHVFDALIDPAFFDEMPDRALMEARLKAFLADAGDYEEVLARLRSFASEQRFLVGARLLVGALPGEEAGRAFSLLADVVIDAALGAVVQAFEAAHGRVPGGRVALLGMGRLGSRELTAGSDVDLMLIYDHDREAEESDGGRALPVSTYYARLTQRLIAALSAPMRDGILYEVDFRLRPSGNKGPLATHIDAFRKYQAEEAWTWERMALTRSRPLAGDAGLVDELVAAVRAAIEAHRDDAATDGDVSAMRHRIEREKKPRGPLDLKLRPGGLIDLEFIAQWAILTGRVGLDRIGVPTSEVLGAFEAASGEAGLAQAMRLYTRLVQLVRLGPAGAADFPDLSPSLAEQAMACLDAETIEAATARLDAVSAAVRDRFDALLPAP</sequence>
<gene>
    <name evidence="1" type="ORF">OXU80_17620</name>
</gene>
<keyword evidence="1" id="KW-0808">Transferase</keyword>
<accession>A0ACD4NIP9</accession>
<dbReference type="EMBL" id="CP113520">
    <property type="protein sequence ID" value="WAJ26677.1"/>
    <property type="molecule type" value="Genomic_DNA"/>
</dbReference>
<keyword evidence="1" id="KW-0548">Nucleotidyltransferase</keyword>
<name>A0ACD4NIP9_9HYPH</name>
<keyword evidence="2" id="KW-1185">Reference proteome</keyword>